<evidence type="ECO:0000313" key="1">
    <source>
        <dbReference type="Proteomes" id="UP000887578"/>
    </source>
</evidence>
<reference evidence="2" key="1">
    <citation type="submission" date="2022-11" db="UniProtKB">
        <authorList>
            <consortium name="WormBaseParasite"/>
        </authorList>
    </citation>
    <scope>IDENTIFICATION</scope>
</reference>
<sequence length="274" mass="31300">MTDSEIEFKNRTGRKIRVQIDCDRSLIIKNTSASYDVKKAIGGCGHSISQNLEYDVFRIVDTSSAFSIIPDNEKTYFRLPNNGNFHAFLTVMTENEDDLFGSNYGNSGFGHVYVKNLSSKNVFVKIDADGIDLKKFTTRDSTYLNLKDVTANISKTTELQNIVYYRAKQGIGYTFLQKHAFAHFYLNSSNNQYYLSIDYEDENGNIVQYYCKHPDHLVEKYYFSTATPSIIIRDDKDGIKIQIDRTKRGILDGVASIMSAINYLKTVDHVIFPE</sequence>
<proteinExistence type="predicted"/>
<accession>A0A914QD76</accession>
<keyword evidence="1" id="KW-1185">Reference proteome</keyword>
<dbReference type="Proteomes" id="UP000887578">
    <property type="component" value="Unplaced"/>
</dbReference>
<organism evidence="1 2">
    <name type="scientific">Panagrolaimus davidi</name>
    <dbReference type="NCBI Taxonomy" id="227884"/>
    <lineage>
        <taxon>Eukaryota</taxon>
        <taxon>Metazoa</taxon>
        <taxon>Ecdysozoa</taxon>
        <taxon>Nematoda</taxon>
        <taxon>Chromadorea</taxon>
        <taxon>Rhabditida</taxon>
        <taxon>Tylenchina</taxon>
        <taxon>Panagrolaimomorpha</taxon>
        <taxon>Panagrolaimoidea</taxon>
        <taxon>Panagrolaimidae</taxon>
        <taxon>Panagrolaimus</taxon>
    </lineage>
</organism>
<dbReference type="AlphaFoldDB" id="A0A914QD76"/>
<name>A0A914QD76_9BILA</name>
<dbReference type="WBParaSite" id="PDA_v2.g29585.t1">
    <property type="protein sequence ID" value="PDA_v2.g29585.t1"/>
    <property type="gene ID" value="PDA_v2.g29585"/>
</dbReference>
<evidence type="ECO:0000313" key="2">
    <source>
        <dbReference type="WBParaSite" id="PDA_v2.g29585.t1"/>
    </source>
</evidence>
<protein>
    <submittedName>
        <fullName evidence="2">Uncharacterized protein</fullName>
    </submittedName>
</protein>